<evidence type="ECO:0000256" key="8">
    <source>
        <dbReference type="SAM" id="MobiDB-lite"/>
    </source>
</evidence>
<gene>
    <name evidence="11" type="ORF">AMON00008_LOCUS21812</name>
</gene>
<evidence type="ECO:0000256" key="7">
    <source>
        <dbReference type="ARBA" id="ARBA00023326"/>
    </source>
</evidence>
<organism evidence="11">
    <name type="scientific">Alexandrium monilatum</name>
    <dbReference type="NCBI Taxonomy" id="311494"/>
    <lineage>
        <taxon>Eukaryota</taxon>
        <taxon>Sar</taxon>
        <taxon>Alveolata</taxon>
        <taxon>Dinophyceae</taxon>
        <taxon>Gonyaulacales</taxon>
        <taxon>Pyrocystaceae</taxon>
        <taxon>Alexandrium</taxon>
    </lineage>
</organism>
<evidence type="ECO:0008006" key="12">
    <source>
        <dbReference type="Google" id="ProtNLM"/>
    </source>
</evidence>
<dbReference type="EMBL" id="HBNR01031861">
    <property type="protein sequence ID" value="CAE4586243.1"/>
    <property type="molecule type" value="Transcribed_RNA"/>
</dbReference>
<evidence type="ECO:0000256" key="9">
    <source>
        <dbReference type="SAM" id="Phobius"/>
    </source>
</evidence>
<evidence type="ECO:0000256" key="1">
    <source>
        <dbReference type="ARBA" id="ARBA00004613"/>
    </source>
</evidence>
<evidence type="ECO:0000256" key="3">
    <source>
        <dbReference type="ARBA" id="ARBA00022651"/>
    </source>
</evidence>
<dbReference type="GO" id="GO:0045493">
    <property type="term" value="P:xylan catabolic process"/>
    <property type="evidence" value="ECO:0007669"/>
    <property type="project" value="UniProtKB-KW"/>
</dbReference>
<dbReference type="SUPFAM" id="SSF53474">
    <property type="entry name" value="alpha/beta-Hydrolases"/>
    <property type="match status" value="1"/>
</dbReference>
<evidence type="ECO:0000256" key="5">
    <source>
        <dbReference type="ARBA" id="ARBA00022801"/>
    </source>
</evidence>
<proteinExistence type="predicted"/>
<reference evidence="11" key="1">
    <citation type="submission" date="2021-01" db="EMBL/GenBank/DDBJ databases">
        <authorList>
            <person name="Corre E."/>
            <person name="Pelletier E."/>
            <person name="Niang G."/>
            <person name="Scheremetjew M."/>
            <person name="Finn R."/>
            <person name="Kale V."/>
            <person name="Holt S."/>
            <person name="Cochrane G."/>
            <person name="Meng A."/>
            <person name="Brown T."/>
            <person name="Cohen L."/>
        </authorList>
    </citation>
    <scope>NUCLEOTIDE SEQUENCE</scope>
    <source>
        <strain evidence="11">CCMP3105</strain>
    </source>
</reference>
<accession>A0A7S4QL46</accession>
<dbReference type="Gene3D" id="3.40.50.1820">
    <property type="entry name" value="alpha/beta hydrolase"/>
    <property type="match status" value="1"/>
</dbReference>
<comment type="subcellular location">
    <subcellularLocation>
        <location evidence="1">Secreted</location>
    </subcellularLocation>
</comment>
<evidence type="ECO:0000256" key="4">
    <source>
        <dbReference type="ARBA" id="ARBA00022729"/>
    </source>
</evidence>
<dbReference type="PANTHER" id="PTHR38050:SF2">
    <property type="entry name" value="FERULOYL ESTERASE C-RELATED"/>
    <property type="match status" value="1"/>
</dbReference>
<feature type="signal peptide" evidence="10">
    <location>
        <begin position="1"/>
        <end position="17"/>
    </location>
</feature>
<dbReference type="PANTHER" id="PTHR38050">
    <property type="match status" value="1"/>
</dbReference>
<keyword evidence="3" id="KW-0858">Xylan degradation</keyword>
<keyword evidence="4 10" id="KW-0732">Signal</keyword>
<feature type="transmembrane region" description="Helical" evidence="9">
    <location>
        <begin position="402"/>
        <end position="422"/>
    </location>
</feature>
<feature type="region of interest" description="Disordered" evidence="8">
    <location>
        <begin position="321"/>
        <end position="373"/>
    </location>
</feature>
<name>A0A7S4QL46_9DINO</name>
<keyword evidence="6" id="KW-0119">Carbohydrate metabolism</keyword>
<evidence type="ECO:0000256" key="10">
    <source>
        <dbReference type="SAM" id="SignalP"/>
    </source>
</evidence>
<keyword evidence="7" id="KW-0624">Polysaccharide degradation</keyword>
<dbReference type="InterPro" id="IPR029058">
    <property type="entry name" value="AB_hydrolase_fold"/>
</dbReference>
<protein>
    <recommendedName>
        <fullName evidence="12">Feruloyl esterase</fullName>
    </recommendedName>
</protein>
<keyword evidence="9" id="KW-0812">Transmembrane</keyword>
<sequence length="462" mass="48679">MAPALGLLLSAAAAAAAEPVPRCSPGKPYLSGMHELKMHLAGLPRRALLFVPPGYRADAGLPLIIVPQAFGWSAEFNIQHTKLIPQAIRRNFSLLQLDAPGLAINVALDGRANPARPDDVAYTSAMLNEGDRALCLDARRIFCVGFSRGARFCSRLASERSDIVAAIVALSGVRFPRPNNATRPMPVLAFHGTADAVNPYPGGGPPYWQTSVADAISGWVDFNGCQRHSSWEVGSRQQVEAYSSCRENAEVVLQQTKGGGHDWPDASYPVSGYPLHAPQANDIILDFLMEHPLPTELNQRVPVEGPAAFSVTSSVVEDPAPHEQHVGAGENVSVSTKAPQGRAASRASATTSAADARRAQRNDSAGRHRESSKKLLGAWERATAIHGGPSTTRPPPEAFRHAAVPAAALGLMFASLVLLAFGSRGGGARRWRGCSDPGAFAAAEGAAAGGASAGAEWMHLLS</sequence>
<keyword evidence="5" id="KW-0378">Hydrolase</keyword>
<evidence type="ECO:0000256" key="2">
    <source>
        <dbReference type="ARBA" id="ARBA00022525"/>
    </source>
</evidence>
<dbReference type="AlphaFoldDB" id="A0A7S4QL46"/>
<dbReference type="GO" id="GO:0030600">
    <property type="term" value="F:feruloyl esterase activity"/>
    <property type="evidence" value="ECO:0007669"/>
    <property type="project" value="InterPro"/>
</dbReference>
<dbReference type="GO" id="GO:0005576">
    <property type="term" value="C:extracellular region"/>
    <property type="evidence" value="ECO:0007669"/>
    <property type="project" value="UniProtKB-SubCell"/>
</dbReference>
<evidence type="ECO:0000313" key="11">
    <source>
        <dbReference type="EMBL" id="CAE4586243.1"/>
    </source>
</evidence>
<keyword evidence="9" id="KW-1133">Transmembrane helix</keyword>
<keyword evidence="2" id="KW-0964">Secreted</keyword>
<feature type="chain" id="PRO_5031185638" description="Feruloyl esterase" evidence="10">
    <location>
        <begin position="18"/>
        <end position="462"/>
    </location>
</feature>
<feature type="compositionally biased region" description="Basic and acidic residues" evidence="8">
    <location>
        <begin position="355"/>
        <end position="373"/>
    </location>
</feature>
<feature type="compositionally biased region" description="Low complexity" evidence="8">
    <location>
        <begin position="342"/>
        <end position="354"/>
    </location>
</feature>
<dbReference type="InterPro" id="IPR043595">
    <property type="entry name" value="FaeB/C/D"/>
</dbReference>
<keyword evidence="9" id="KW-0472">Membrane</keyword>
<evidence type="ECO:0000256" key="6">
    <source>
        <dbReference type="ARBA" id="ARBA00023277"/>
    </source>
</evidence>